<feature type="transmembrane region" description="Helical" evidence="7">
    <location>
        <begin position="59"/>
        <end position="78"/>
    </location>
</feature>
<dbReference type="GO" id="GO:0042158">
    <property type="term" value="P:lipoprotein biosynthetic process"/>
    <property type="evidence" value="ECO:0007669"/>
    <property type="project" value="UniProtKB-UniRule"/>
</dbReference>
<dbReference type="PANTHER" id="PTHR30589">
    <property type="entry name" value="PROLIPOPROTEIN DIACYLGLYCERYL TRANSFERASE"/>
    <property type="match status" value="1"/>
</dbReference>
<accession>A0A964DZ95</accession>
<keyword evidence="9" id="KW-1185">Reference proteome</keyword>
<evidence type="ECO:0000256" key="4">
    <source>
        <dbReference type="ARBA" id="ARBA00022692"/>
    </source>
</evidence>
<comment type="subcellular location">
    <subcellularLocation>
        <location evidence="7">Cell membrane</location>
        <topology evidence="7">Multi-pass membrane protein</topology>
    </subcellularLocation>
</comment>
<comment type="function">
    <text evidence="7">Catalyzes the transfer of the diacylglyceryl group from phosphatidylglycerol to the sulfhydryl group of the N-terminal cysteine of a prolipoprotein, the first step in the formation of mature lipoproteins.</text>
</comment>
<reference evidence="8" key="2">
    <citation type="submission" date="2021-01" db="EMBL/GenBank/DDBJ databases">
        <authorList>
            <person name="Mieszkin S."/>
            <person name="Pouder E."/>
            <person name="Alain K."/>
        </authorList>
    </citation>
    <scope>NUCLEOTIDE SEQUENCE</scope>
    <source>
        <strain evidence="8">HW T2.11</strain>
    </source>
</reference>
<name>A0A964DZ95_9PROT</name>
<dbReference type="RefSeq" id="WP_227321908.1">
    <property type="nucleotide sequence ID" value="NZ_JAESVB010000005.1"/>
</dbReference>
<dbReference type="NCBIfam" id="TIGR00544">
    <property type="entry name" value="lgt"/>
    <property type="match status" value="1"/>
</dbReference>
<evidence type="ECO:0000256" key="5">
    <source>
        <dbReference type="ARBA" id="ARBA00022989"/>
    </source>
</evidence>
<sequence length="271" mass="29856">MKPLVFPDFNPILVKIGPFAIHWYAIAYIAGLVIGWRLVRRFVTWAPVAGTPLLVDDFLSWATLGVVLGGRSGYVLFYQPVAFFTHPLSIFAVWDGGMSFHGGMLGVAVAIIWFCLKHKLNVLAFADRIAIVAPIGLGFGRIANFINGELWGRPAPAGWPGAMIFPRVDQIPRFPSELYEAFLEGLCLFIFMILMAQSEKRRRRAGALTGFFLVGYAVARSTGECFREPDAFLGFLFRGLTMGQLLCVPMLLAGIALLVVAYRSRPIPVAA</sequence>
<comment type="catalytic activity">
    <reaction evidence="7">
        <text>L-cysteinyl-[prolipoprotein] + a 1,2-diacyl-sn-glycero-3-phospho-(1'-sn-glycerol) = an S-1,2-diacyl-sn-glyceryl-L-cysteinyl-[prolipoprotein] + sn-glycerol 1-phosphate + H(+)</text>
        <dbReference type="Rhea" id="RHEA:56712"/>
        <dbReference type="Rhea" id="RHEA-COMP:14679"/>
        <dbReference type="Rhea" id="RHEA-COMP:14680"/>
        <dbReference type="ChEBI" id="CHEBI:15378"/>
        <dbReference type="ChEBI" id="CHEBI:29950"/>
        <dbReference type="ChEBI" id="CHEBI:57685"/>
        <dbReference type="ChEBI" id="CHEBI:64716"/>
        <dbReference type="ChEBI" id="CHEBI:140658"/>
        <dbReference type="EC" id="2.5.1.145"/>
    </reaction>
</comment>
<dbReference type="HAMAP" id="MF_01147">
    <property type="entry name" value="Lgt"/>
    <property type="match status" value="1"/>
</dbReference>
<feature type="transmembrane region" description="Helical" evidence="7">
    <location>
        <begin position="178"/>
        <end position="196"/>
    </location>
</feature>
<dbReference type="EC" id="2.5.1.145" evidence="7"/>
<dbReference type="PROSITE" id="PS01311">
    <property type="entry name" value="LGT"/>
    <property type="match status" value="1"/>
</dbReference>
<evidence type="ECO:0000256" key="1">
    <source>
        <dbReference type="ARBA" id="ARBA00007150"/>
    </source>
</evidence>
<evidence type="ECO:0000256" key="6">
    <source>
        <dbReference type="ARBA" id="ARBA00023136"/>
    </source>
</evidence>
<dbReference type="GO" id="GO:0008961">
    <property type="term" value="F:phosphatidylglycerol-prolipoprotein diacylglyceryl transferase activity"/>
    <property type="evidence" value="ECO:0007669"/>
    <property type="project" value="UniProtKB-UniRule"/>
</dbReference>
<feature type="transmembrane region" description="Helical" evidence="7">
    <location>
        <begin position="242"/>
        <end position="262"/>
    </location>
</feature>
<evidence type="ECO:0000313" key="8">
    <source>
        <dbReference type="EMBL" id="MCB8876255.1"/>
    </source>
</evidence>
<keyword evidence="5 7" id="KW-1133">Transmembrane helix</keyword>
<evidence type="ECO:0000256" key="2">
    <source>
        <dbReference type="ARBA" id="ARBA00022475"/>
    </source>
</evidence>
<dbReference type="Proteomes" id="UP000708298">
    <property type="component" value="Unassembled WGS sequence"/>
</dbReference>
<dbReference type="AlphaFoldDB" id="A0A964DZ95"/>
<keyword evidence="4 7" id="KW-0812">Transmembrane</keyword>
<feature type="transmembrane region" description="Helical" evidence="7">
    <location>
        <begin position="205"/>
        <end position="222"/>
    </location>
</feature>
<gene>
    <name evidence="7" type="primary">lgt</name>
    <name evidence="8" type="ORF">ASILVAE211_13770</name>
</gene>
<evidence type="ECO:0000256" key="7">
    <source>
        <dbReference type="HAMAP-Rule" id="MF_01147"/>
    </source>
</evidence>
<proteinExistence type="inferred from homology"/>
<feature type="transmembrane region" description="Helical" evidence="7">
    <location>
        <begin position="98"/>
        <end position="116"/>
    </location>
</feature>
<dbReference type="GO" id="GO:0005886">
    <property type="term" value="C:plasma membrane"/>
    <property type="evidence" value="ECO:0007669"/>
    <property type="project" value="UniProtKB-SubCell"/>
</dbReference>
<feature type="transmembrane region" description="Helical" evidence="7">
    <location>
        <begin position="128"/>
        <end position="146"/>
    </location>
</feature>
<dbReference type="EMBL" id="JAESVB010000005">
    <property type="protein sequence ID" value="MCB8876255.1"/>
    <property type="molecule type" value="Genomic_DNA"/>
</dbReference>
<dbReference type="InterPro" id="IPR001640">
    <property type="entry name" value="Lgt"/>
</dbReference>
<evidence type="ECO:0000256" key="3">
    <source>
        <dbReference type="ARBA" id="ARBA00022679"/>
    </source>
</evidence>
<comment type="pathway">
    <text evidence="7">Protein modification; lipoprotein biosynthesis (diacylglyceryl transfer).</text>
</comment>
<keyword evidence="6 7" id="KW-0472">Membrane</keyword>
<keyword evidence="2 7" id="KW-1003">Cell membrane</keyword>
<comment type="caution">
    <text evidence="8">The sequence shown here is derived from an EMBL/GenBank/DDBJ whole genome shotgun (WGS) entry which is preliminary data.</text>
</comment>
<protein>
    <recommendedName>
        <fullName evidence="7">Phosphatidylglycerol--prolipoprotein diacylglyceryl transferase</fullName>
        <ecNumber evidence="7">2.5.1.145</ecNumber>
    </recommendedName>
</protein>
<dbReference type="PANTHER" id="PTHR30589:SF0">
    <property type="entry name" value="PHOSPHATIDYLGLYCEROL--PROLIPOPROTEIN DIACYLGLYCERYL TRANSFERASE"/>
    <property type="match status" value="1"/>
</dbReference>
<organism evidence="8 9">
    <name type="scientific">Acidisoma silvae</name>
    <dbReference type="NCBI Taxonomy" id="2802396"/>
    <lineage>
        <taxon>Bacteria</taxon>
        <taxon>Pseudomonadati</taxon>
        <taxon>Pseudomonadota</taxon>
        <taxon>Alphaproteobacteria</taxon>
        <taxon>Acetobacterales</taxon>
        <taxon>Acidocellaceae</taxon>
        <taxon>Acidisoma</taxon>
    </lineage>
</organism>
<reference evidence="8" key="1">
    <citation type="journal article" date="2021" name="Microorganisms">
        <title>Acidisoma silvae sp. nov. and Acidisomacellulosilytica sp. nov., Two Acidophilic Bacteria Isolated from Decaying Wood, Hydrolyzing Cellulose and Producing Poly-3-hydroxybutyrate.</title>
        <authorList>
            <person name="Mieszkin S."/>
            <person name="Pouder E."/>
            <person name="Uroz S."/>
            <person name="Simon-Colin C."/>
            <person name="Alain K."/>
        </authorList>
    </citation>
    <scope>NUCLEOTIDE SEQUENCE</scope>
    <source>
        <strain evidence="8">HW T2.11</strain>
    </source>
</reference>
<dbReference type="Pfam" id="PF01790">
    <property type="entry name" value="LGT"/>
    <property type="match status" value="1"/>
</dbReference>
<evidence type="ECO:0000313" key="9">
    <source>
        <dbReference type="Proteomes" id="UP000708298"/>
    </source>
</evidence>
<comment type="similarity">
    <text evidence="1 7">Belongs to the Lgt family.</text>
</comment>
<feature type="transmembrane region" description="Helical" evidence="7">
    <location>
        <begin position="20"/>
        <end position="39"/>
    </location>
</feature>
<keyword evidence="3 7" id="KW-0808">Transferase</keyword>
<feature type="binding site" evidence="7">
    <location>
        <position position="141"/>
    </location>
    <ligand>
        <name>a 1,2-diacyl-sn-glycero-3-phospho-(1'-sn-glycerol)</name>
        <dbReference type="ChEBI" id="CHEBI:64716"/>
    </ligand>
</feature>